<dbReference type="AlphaFoldDB" id="A0A645JC58"/>
<comment type="caution">
    <text evidence="1">The sequence shown here is derived from an EMBL/GenBank/DDBJ whole genome shotgun (WGS) entry which is preliminary data.</text>
</comment>
<proteinExistence type="predicted"/>
<gene>
    <name evidence="1" type="ORF">SDC9_208650</name>
</gene>
<protein>
    <submittedName>
        <fullName evidence="1">Uncharacterized protein</fullName>
    </submittedName>
</protein>
<accession>A0A645JC58</accession>
<dbReference type="EMBL" id="VSSQ01136805">
    <property type="protein sequence ID" value="MPN60917.1"/>
    <property type="molecule type" value="Genomic_DNA"/>
</dbReference>
<evidence type="ECO:0000313" key="1">
    <source>
        <dbReference type="EMBL" id="MPN60917.1"/>
    </source>
</evidence>
<organism evidence="1">
    <name type="scientific">bioreactor metagenome</name>
    <dbReference type="NCBI Taxonomy" id="1076179"/>
    <lineage>
        <taxon>unclassified sequences</taxon>
        <taxon>metagenomes</taxon>
        <taxon>ecological metagenomes</taxon>
    </lineage>
</organism>
<sequence length="67" mass="6893">MGVDVPVAAGLAASDLVPHLQPSQVEGLALGSDRDDLGDRLHQHGLGDQLLHRHLPVDRGDGVGALG</sequence>
<reference evidence="1" key="1">
    <citation type="submission" date="2019-08" db="EMBL/GenBank/DDBJ databases">
        <authorList>
            <person name="Kucharzyk K."/>
            <person name="Murdoch R.W."/>
            <person name="Higgins S."/>
            <person name="Loffler F."/>
        </authorList>
    </citation>
    <scope>NUCLEOTIDE SEQUENCE</scope>
</reference>
<name>A0A645JC58_9ZZZZ</name>